<evidence type="ECO:0000313" key="1">
    <source>
        <dbReference type="EMBL" id="MQM03271.1"/>
    </source>
</evidence>
<protein>
    <submittedName>
        <fullName evidence="1">Uncharacterized protein</fullName>
    </submittedName>
</protein>
<name>A0A843WC90_COLES</name>
<organism evidence="1 2">
    <name type="scientific">Colocasia esculenta</name>
    <name type="common">Wild taro</name>
    <name type="synonym">Arum esculentum</name>
    <dbReference type="NCBI Taxonomy" id="4460"/>
    <lineage>
        <taxon>Eukaryota</taxon>
        <taxon>Viridiplantae</taxon>
        <taxon>Streptophyta</taxon>
        <taxon>Embryophyta</taxon>
        <taxon>Tracheophyta</taxon>
        <taxon>Spermatophyta</taxon>
        <taxon>Magnoliopsida</taxon>
        <taxon>Liliopsida</taxon>
        <taxon>Araceae</taxon>
        <taxon>Aroideae</taxon>
        <taxon>Colocasieae</taxon>
        <taxon>Colocasia</taxon>
    </lineage>
</organism>
<gene>
    <name evidence="1" type="ORF">Taro_036053</name>
</gene>
<reference evidence="1" key="1">
    <citation type="submission" date="2017-07" db="EMBL/GenBank/DDBJ databases">
        <title>Taro Niue Genome Assembly and Annotation.</title>
        <authorList>
            <person name="Atibalentja N."/>
            <person name="Keating K."/>
            <person name="Fields C.J."/>
        </authorList>
    </citation>
    <scope>NUCLEOTIDE SEQUENCE</scope>
    <source>
        <strain evidence="1">Niue_2</strain>
        <tissue evidence="1">Leaf</tissue>
    </source>
</reference>
<accession>A0A843WC90</accession>
<keyword evidence="2" id="KW-1185">Reference proteome</keyword>
<dbReference type="AlphaFoldDB" id="A0A843WC90"/>
<proteinExistence type="predicted"/>
<evidence type="ECO:0000313" key="2">
    <source>
        <dbReference type="Proteomes" id="UP000652761"/>
    </source>
</evidence>
<dbReference type="EMBL" id="NMUH01003003">
    <property type="protein sequence ID" value="MQM03271.1"/>
    <property type="molecule type" value="Genomic_DNA"/>
</dbReference>
<dbReference type="Proteomes" id="UP000652761">
    <property type="component" value="Unassembled WGS sequence"/>
</dbReference>
<sequence>MRLNDPKSKLLKRCPAFYCNWRLEGSSRKASPTFPCCGDHPRAQRKEILEDISALLGTAQGELLRAFRSIGAIS</sequence>
<comment type="caution">
    <text evidence="1">The sequence shown here is derived from an EMBL/GenBank/DDBJ whole genome shotgun (WGS) entry which is preliminary data.</text>
</comment>